<feature type="region of interest" description="Disordered" evidence="4">
    <location>
        <begin position="160"/>
        <end position="181"/>
    </location>
</feature>
<dbReference type="PANTHER" id="PTHR12302">
    <property type="entry name" value="EBNA2 BINDING PROTEIN P100"/>
    <property type="match status" value="1"/>
</dbReference>
<reference evidence="8" key="1">
    <citation type="submission" date="2017-04" db="EMBL/GenBank/DDBJ databases">
        <authorList>
            <person name="Bumgarner R.E."/>
            <person name="Fredricks D.N."/>
            <person name="Srinivasan S."/>
        </authorList>
    </citation>
    <scope>NUCLEOTIDE SEQUENCE [LARGE SCALE GENOMIC DNA]</scope>
    <source>
        <strain evidence="8">KA00405</strain>
    </source>
</reference>
<dbReference type="InterPro" id="IPR002071">
    <property type="entry name" value="Thermonucl_AS"/>
</dbReference>
<keyword evidence="5" id="KW-1133">Transmembrane helix</keyword>
<evidence type="ECO:0000256" key="4">
    <source>
        <dbReference type="SAM" id="MobiDB-lite"/>
    </source>
</evidence>
<feature type="domain" description="TNase-like" evidence="6">
    <location>
        <begin position="126"/>
        <end position="258"/>
    </location>
</feature>
<protein>
    <recommendedName>
        <fullName evidence="6">TNase-like domain-containing protein</fullName>
    </recommendedName>
</protein>
<gene>
    <name evidence="7" type="ORF">B7R76_00960</name>
</gene>
<dbReference type="PANTHER" id="PTHR12302:SF3">
    <property type="entry name" value="SERINE_THREONINE-PROTEIN KINASE 31"/>
    <property type="match status" value="1"/>
</dbReference>
<name>A0A2J8B3Y3_9FIRM</name>
<dbReference type="GO" id="GO:0004519">
    <property type="term" value="F:endonuclease activity"/>
    <property type="evidence" value="ECO:0007669"/>
    <property type="project" value="UniProtKB-KW"/>
</dbReference>
<feature type="transmembrane region" description="Helical" evidence="5">
    <location>
        <begin position="21"/>
        <end position="38"/>
    </location>
</feature>
<evidence type="ECO:0000313" key="8">
    <source>
        <dbReference type="Proteomes" id="UP000236394"/>
    </source>
</evidence>
<keyword evidence="5" id="KW-0472">Membrane</keyword>
<dbReference type="RefSeq" id="WP_012993629.1">
    <property type="nucleotide sequence ID" value="NZ_NBZD01000001.1"/>
</dbReference>
<dbReference type="Pfam" id="PF00565">
    <property type="entry name" value="SNase"/>
    <property type="match status" value="1"/>
</dbReference>
<evidence type="ECO:0000256" key="3">
    <source>
        <dbReference type="ARBA" id="ARBA00022801"/>
    </source>
</evidence>
<dbReference type="AlphaFoldDB" id="A0A2J8B3Y3"/>
<dbReference type="Gene3D" id="2.40.50.90">
    <property type="match status" value="1"/>
</dbReference>
<dbReference type="SMART" id="SM00318">
    <property type="entry name" value="SNc"/>
    <property type="match status" value="1"/>
</dbReference>
<evidence type="ECO:0000256" key="1">
    <source>
        <dbReference type="ARBA" id="ARBA00022722"/>
    </source>
</evidence>
<sequence>MQNSNFPFDRRRTYHRRKRHRAGYSLSTLLVLLIVAVFNKFGCNQLPIKDSERSRTTATSFVHTTVRAEASSTTASVSDLASGEATDQAKDPLKVRITAASIAPTAGENAEGSPKANQLLAPQPRSTLTAEVKRTVDGDTLVVVADGVKAHVRLIGIDAPESVHPDPRRNTPAGKKASQYTDGHLTGKTVQLEFDEEVKDKYDRLLAYVWCDGKLYNEQIVRDGYARAKVYRPNVKYTKRLKLAEKEARRAGRGIWGNNG</sequence>
<keyword evidence="5" id="KW-0812">Transmembrane</keyword>
<dbReference type="OMA" id="YGHEASE"/>
<dbReference type="EMBL" id="NBZD01000001">
    <property type="protein sequence ID" value="PNH19487.1"/>
    <property type="molecule type" value="Genomic_DNA"/>
</dbReference>
<dbReference type="SUPFAM" id="SSF50199">
    <property type="entry name" value="Staphylococcal nuclease"/>
    <property type="match status" value="1"/>
</dbReference>
<keyword evidence="2" id="KW-0255">Endonuclease</keyword>
<evidence type="ECO:0000256" key="5">
    <source>
        <dbReference type="SAM" id="Phobius"/>
    </source>
</evidence>
<evidence type="ECO:0000259" key="6">
    <source>
        <dbReference type="PROSITE" id="PS50830"/>
    </source>
</evidence>
<organism evidence="7 8">
    <name type="scientific">Mageeibacillus indolicus</name>
    <dbReference type="NCBI Taxonomy" id="884684"/>
    <lineage>
        <taxon>Bacteria</taxon>
        <taxon>Bacillati</taxon>
        <taxon>Bacillota</taxon>
        <taxon>Clostridia</taxon>
        <taxon>Eubacteriales</taxon>
        <taxon>Oscillospiraceae</taxon>
        <taxon>Mageeibacillus</taxon>
    </lineage>
</organism>
<dbReference type="Proteomes" id="UP000236394">
    <property type="component" value="Unassembled WGS sequence"/>
</dbReference>
<proteinExistence type="predicted"/>
<evidence type="ECO:0000256" key="2">
    <source>
        <dbReference type="ARBA" id="ARBA00022759"/>
    </source>
</evidence>
<evidence type="ECO:0000313" key="7">
    <source>
        <dbReference type="EMBL" id="PNH19487.1"/>
    </source>
</evidence>
<dbReference type="InterPro" id="IPR035437">
    <property type="entry name" value="SNase_OB-fold_sf"/>
</dbReference>
<accession>A0A2J8B3Y3</accession>
<dbReference type="InterPro" id="IPR016071">
    <property type="entry name" value="Staphylococal_nuclease_OB-fold"/>
</dbReference>
<keyword evidence="1" id="KW-0540">Nuclease</keyword>
<comment type="caution">
    <text evidence="7">The sequence shown here is derived from an EMBL/GenBank/DDBJ whole genome shotgun (WGS) entry which is preliminary data.</text>
</comment>
<dbReference type="GO" id="GO:0003676">
    <property type="term" value="F:nucleic acid binding"/>
    <property type="evidence" value="ECO:0007669"/>
    <property type="project" value="InterPro"/>
</dbReference>
<dbReference type="PROSITE" id="PS01123">
    <property type="entry name" value="TNASE_1"/>
    <property type="match status" value="1"/>
</dbReference>
<dbReference type="PROSITE" id="PS50830">
    <property type="entry name" value="TNASE_3"/>
    <property type="match status" value="1"/>
</dbReference>
<keyword evidence="3" id="KW-0378">Hydrolase</keyword>
<dbReference type="GO" id="GO:0016787">
    <property type="term" value="F:hydrolase activity"/>
    <property type="evidence" value="ECO:0007669"/>
    <property type="project" value="UniProtKB-KW"/>
</dbReference>